<dbReference type="SUPFAM" id="SSF48264">
    <property type="entry name" value="Cytochrome P450"/>
    <property type="match status" value="1"/>
</dbReference>
<keyword evidence="10 13" id="KW-0472">Membrane</keyword>
<keyword evidence="8 11" id="KW-0408">Iron</keyword>
<evidence type="ECO:0000256" key="5">
    <source>
        <dbReference type="ARBA" id="ARBA00022723"/>
    </source>
</evidence>
<dbReference type="PROSITE" id="PS00086">
    <property type="entry name" value="CYTOCHROME_P450"/>
    <property type="match status" value="1"/>
</dbReference>
<dbReference type="PRINTS" id="PR00463">
    <property type="entry name" value="EP450I"/>
</dbReference>
<dbReference type="PRINTS" id="PR00385">
    <property type="entry name" value="P450"/>
</dbReference>
<evidence type="ECO:0000256" key="1">
    <source>
        <dbReference type="ARBA" id="ARBA00004167"/>
    </source>
</evidence>
<evidence type="ECO:0000256" key="7">
    <source>
        <dbReference type="ARBA" id="ARBA00023002"/>
    </source>
</evidence>
<dbReference type="PANTHER" id="PTHR24282">
    <property type="entry name" value="CYTOCHROME P450 FAMILY MEMBER"/>
    <property type="match status" value="1"/>
</dbReference>
<dbReference type="InterPro" id="IPR002401">
    <property type="entry name" value="Cyt_P450_E_grp-I"/>
</dbReference>
<dbReference type="GO" id="GO:0004497">
    <property type="term" value="F:monooxygenase activity"/>
    <property type="evidence" value="ECO:0007669"/>
    <property type="project" value="UniProtKB-KW"/>
</dbReference>
<keyword evidence="7 12" id="KW-0560">Oxidoreductase</keyword>
<keyword evidence="6 13" id="KW-1133">Transmembrane helix</keyword>
<dbReference type="PANTHER" id="PTHR24282:SF224">
    <property type="entry name" value="CYTOCHROME P450 734A1"/>
    <property type="match status" value="1"/>
</dbReference>
<dbReference type="Gene3D" id="1.10.630.10">
    <property type="entry name" value="Cytochrome P450"/>
    <property type="match status" value="1"/>
</dbReference>
<keyword evidence="9 12" id="KW-0503">Monooxygenase</keyword>
<dbReference type="CDD" id="cd20639">
    <property type="entry name" value="CYP734"/>
    <property type="match status" value="1"/>
</dbReference>
<dbReference type="InterPro" id="IPR050665">
    <property type="entry name" value="Cytochrome_P450_Monooxygen"/>
</dbReference>
<dbReference type="InterPro" id="IPR001128">
    <property type="entry name" value="Cyt_P450"/>
</dbReference>
<dbReference type="InterPro" id="IPR036396">
    <property type="entry name" value="Cyt_P450_sf"/>
</dbReference>
<dbReference type="GO" id="GO:0010268">
    <property type="term" value="P:brassinosteroid homeostasis"/>
    <property type="evidence" value="ECO:0007669"/>
    <property type="project" value="TreeGrafter"/>
</dbReference>
<dbReference type="AlphaFoldDB" id="A0A445KHM1"/>
<reference evidence="14 15" key="1">
    <citation type="submission" date="2018-09" db="EMBL/GenBank/DDBJ databases">
        <title>A high-quality reference genome of wild soybean provides a powerful tool to mine soybean genomes.</title>
        <authorList>
            <person name="Xie M."/>
            <person name="Chung C.Y.L."/>
            <person name="Li M.-W."/>
            <person name="Wong F.-L."/>
            <person name="Chan T.-F."/>
            <person name="Lam H.-M."/>
        </authorList>
    </citation>
    <scope>NUCLEOTIDE SEQUENCE [LARGE SCALE GENOMIC DNA]</scope>
    <source>
        <strain evidence="15">cv. W05</strain>
        <tissue evidence="14">Hypocotyl of etiolated seedlings</tissue>
    </source>
</reference>
<feature type="transmembrane region" description="Helical" evidence="13">
    <location>
        <begin position="12"/>
        <end position="30"/>
    </location>
</feature>
<gene>
    <name evidence="14" type="ORF">D0Y65_010933</name>
</gene>
<accession>A0A445KHM1</accession>
<dbReference type="FunFam" id="1.10.630.10:FF:000029">
    <property type="entry name" value="Cytochrome P450 734A1"/>
    <property type="match status" value="1"/>
</dbReference>
<evidence type="ECO:0000256" key="9">
    <source>
        <dbReference type="ARBA" id="ARBA00023033"/>
    </source>
</evidence>
<evidence type="ECO:0000256" key="3">
    <source>
        <dbReference type="ARBA" id="ARBA00022617"/>
    </source>
</evidence>
<evidence type="ECO:0000256" key="8">
    <source>
        <dbReference type="ARBA" id="ARBA00023004"/>
    </source>
</evidence>
<dbReference type="GO" id="GO:0016131">
    <property type="term" value="P:brassinosteroid metabolic process"/>
    <property type="evidence" value="ECO:0007669"/>
    <property type="project" value="TreeGrafter"/>
</dbReference>
<dbReference type="GO" id="GO:0016705">
    <property type="term" value="F:oxidoreductase activity, acting on paired donors, with incorporation or reduction of molecular oxygen"/>
    <property type="evidence" value="ECO:0007669"/>
    <property type="project" value="InterPro"/>
</dbReference>
<protein>
    <submittedName>
        <fullName evidence="14">Cytochrome P450 734A1 isoform B</fullName>
    </submittedName>
</protein>
<dbReference type="EMBL" id="QZWG01000005">
    <property type="protein sequence ID" value="RZC10398.1"/>
    <property type="molecule type" value="Genomic_DNA"/>
</dbReference>
<comment type="similarity">
    <text evidence="2 12">Belongs to the cytochrome P450 family.</text>
</comment>
<dbReference type="GO" id="GO:0016020">
    <property type="term" value="C:membrane"/>
    <property type="evidence" value="ECO:0007669"/>
    <property type="project" value="UniProtKB-SubCell"/>
</dbReference>
<comment type="caution">
    <text evidence="14">The sequence shown here is derived from an EMBL/GenBank/DDBJ whole genome shotgun (WGS) entry which is preliminary data.</text>
</comment>
<comment type="cofactor">
    <cofactor evidence="11">
        <name>heme</name>
        <dbReference type="ChEBI" id="CHEBI:30413"/>
    </cofactor>
</comment>
<evidence type="ECO:0000256" key="12">
    <source>
        <dbReference type="RuleBase" id="RU000461"/>
    </source>
</evidence>
<evidence type="ECO:0000256" key="13">
    <source>
        <dbReference type="SAM" id="Phobius"/>
    </source>
</evidence>
<dbReference type="InterPro" id="IPR017972">
    <property type="entry name" value="Cyt_P450_CS"/>
</dbReference>
<evidence type="ECO:0000256" key="10">
    <source>
        <dbReference type="ARBA" id="ARBA00023136"/>
    </source>
</evidence>
<evidence type="ECO:0000256" key="6">
    <source>
        <dbReference type="ARBA" id="ARBA00022989"/>
    </source>
</evidence>
<dbReference type="GO" id="GO:0005506">
    <property type="term" value="F:iron ion binding"/>
    <property type="evidence" value="ECO:0007669"/>
    <property type="project" value="InterPro"/>
</dbReference>
<organism evidence="14 15">
    <name type="scientific">Glycine soja</name>
    <name type="common">Wild soybean</name>
    <dbReference type="NCBI Taxonomy" id="3848"/>
    <lineage>
        <taxon>Eukaryota</taxon>
        <taxon>Viridiplantae</taxon>
        <taxon>Streptophyta</taxon>
        <taxon>Embryophyta</taxon>
        <taxon>Tracheophyta</taxon>
        <taxon>Spermatophyta</taxon>
        <taxon>Magnoliopsida</taxon>
        <taxon>eudicotyledons</taxon>
        <taxon>Gunneridae</taxon>
        <taxon>Pentapetalae</taxon>
        <taxon>rosids</taxon>
        <taxon>fabids</taxon>
        <taxon>Fabales</taxon>
        <taxon>Fabaceae</taxon>
        <taxon>Papilionoideae</taxon>
        <taxon>50 kb inversion clade</taxon>
        <taxon>NPAAA clade</taxon>
        <taxon>indigoferoid/millettioid clade</taxon>
        <taxon>Phaseoleae</taxon>
        <taxon>Glycine</taxon>
        <taxon>Glycine subgen. Soja</taxon>
    </lineage>
</organism>
<feature type="binding site" description="axial binding residue" evidence="11">
    <location>
        <position position="466"/>
    </location>
    <ligand>
        <name>heme</name>
        <dbReference type="ChEBI" id="CHEBI:30413"/>
    </ligand>
    <ligandPart>
        <name>Fe</name>
        <dbReference type="ChEBI" id="CHEBI:18248"/>
    </ligandPart>
</feature>
<dbReference type="Pfam" id="PF00067">
    <property type="entry name" value="p450"/>
    <property type="match status" value="1"/>
</dbReference>
<name>A0A445KHM1_GLYSO</name>
<evidence type="ECO:0000313" key="14">
    <source>
        <dbReference type="EMBL" id="RZC10398.1"/>
    </source>
</evidence>
<evidence type="ECO:0000256" key="2">
    <source>
        <dbReference type="ARBA" id="ARBA00010617"/>
    </source>
</evidence>
<keyword evidence="15" id="KW-1185">Reference proteome</keyword>
<comment type="subcellular location">
    <subcellularLocation>
        <location evidence="1">Membrane</location>
        <topology evidence="1">Single-pass membrane protein</topology>
    </subcellularLocation>
</comment>
<evidence type="ECO:0000256" key="4">
    <source>
        <dbReference type="ARBA" id="ARBA00022692"/>
    </source>
</evidence>
<sequence length="521" mass="59525">MEELFSSLKLLSFTFMLLLFLLKLTVLLWWRPRKIEGHFSKQGIRGPPYRFFIGNVKELVGMMLKASSQPMPFSHNILPRVLSFYHHWKKIYGATFLVWFGPTVRLTVSEPDLIREIFTSKSEFYEKNEAPPLVKQLEGDGLLSLKGEKWAHHRKIISPTFHMENLKLLVPVMATSVVEMLEKWSAMGEKGEVEIEVSEWFQSLTEDVITRTAFGSSYEDGKAIFRLQAQQMDLAADAFQKVFIPGYRFFPTRRNIRSWKLEKEIKKSLVKLISRRRENEKGCGVEEKEKGPKDLLGLMIQASNMNMNMSNVTVDDMVEECKSFFFAGKQTTSNLLTWTTILLAMHPHWQVRAREEVLKVCGSRDHPTKDHVAKLRTLSMIVNESLRLYPPTIATIRRAKADVDLGGYKIPGGTELLIPILAVHHDQAIWGKDANEFNPGRFREGVSRAGKHPLGFIPFGVGVRTCIGQNLALLQTKLALAIILQRFTFCLAPTYQHAPTVLMLLYPQAMQKSKISVTCRI</sequence>
<keyword evidence="3 11" id="KW-0349">Heme</keyword>
<keyword evidence="5 11" id="KW-0479">Metal-binding</keyword>
<proteinExistence type="inferred from homology"/>
<keyword evidence="4 13" id="KW-0812">Transmembrane</keyword>
<evidence type="ECO:0000313" key="15">
    <source>
        <dbReference type="Proteomes" id="UP000289340"/>
    </source>
</evidence>
<evidence type="ECO:0000256" key="11">
    <source>
        <dbReference type="PIRSR" id="PIRSR602401-1"/>
    </source>
</evidence>
<dbReference type="GO" id="GO:0020037">
    <property type="term" value="F:heme binding"/>
    <property type="evidence" value="ECO:0007669"/>
    <property type="project" value="InterPro"/>
</dbReference>
<dbReference type="Proteomes" id="UP000289340">
    <property type="component" value="Chromosome 5"/>
</dbReference>